<dbReference type="Pfam" id="PF02518">
    <property type="entry name" value="HATPase_c"/>
    <property type="match status" value="1"/>
</dbReference>
<dbReference type="RefSeq" id="WP_078808396.1">
    <property type="nucleotide sequence ID" value="NZ_FUXI01000043.1"/>
</dbReference>
<dbReference type="InterPro" id="IPR003661">
    <property type="entry name" value="HisK_dim/P_dom"/>
</dbReference>
<evidence type="ECO:0000256" key="8">
    <source>
        <dbReference type="ARBA" id="ARBA00022741"/>
    </source>
</evidence>
<dbReference type="InterPro" id="IPR050398">
    <property type="entry name" value="HssS/ArlS-like"/>
</dbReference>
<evidence type="ECO:0000256" key="5">
    <source>
        <dbReference type="ARBA" id="ARBA00022553"/>
    </source>
</evidence>
<dbReference type="SUPFAM" id="SSF47384">
    <property type="entry name" value="Homodimeric domain of signal transducing histidine kinase"/>
    <property type="match status" value="1"/>
</dbReference>
<comment type="subcellular location">
    <subcellularLocation>
        <location evidence="2">Cell membrane</location>
        <topology evidence="2">Multi-pass membrane protein</topology>
    </subcellularLocation>
</comment>
<dbReference type="FunFam" id="1.10.287.130:FF:000008">
    <property type="entry name" value="Two-component sensor histidine kinase"/>
    <property type="match status" value="1"/>
</dbReference>
<dbReference type="PROSITE" id="PS50109">
    <property type="entry name" value="HIS_KIN"/>
    <property type="match status" value="1"/>
</dbReference>
<dbReference type="Gene3D" id="3.30.565.10">
    <property type="entry name" value="Histidine kinase-like ATPase, C-terminal domain"/>
    <property type="match status" value="1"/>
</dbReference>
<evidence type="ECO:0000256" key="11">
    <source>
        <dbReference type="ARBA" id="ARBA00022989"/>
    </source>
</evidence>
<dbReference type="SMART" id="SM00387">
    <property type="entry name" value="HATPase_c"/>
    <property type="match status" value="1"/>
</dbReference>
<keyword evidence="8" id="KW-0547">Nucleotide-binding</keyword>
<keyword evidence="12" id="KW-0902">Two-component regulatory system</keyword>
<evidence type="ECO:0000256" key="3">
    <source>
        <dbReference type="ARBA" id="ARBA00012438"/>
    </source>
</evidence>
<feature type="transmembrane region" description="Helical" evidence="14">
    <location>
        <begin position="12"/>
        <end position="32"/>
    </location>
</feature>
<keyword evidence="9 17" id="KW-0418">Kinase</keyword>
<dbReference type="STRING" id="263852.SAMN02745116_02507"/>
<dbReference type="OrthoDB" id="335833at2"/>
<feature type="domain" description="HAMP" evidence="16">
    <location>
        <begin position="84"/>
        <end position="136"/>
    </location>
</feature>
<dbReference type="SMART" id="SM00388">
    <property type="entry name" value="HisKA"/>
    <property type="match status" value="1"/>
</dbReference>
<dbReference type="InterPro" id="IPR005467">
    <property type="entry name" value="His_kinase_dom"/>
</dbReference>
<sequence length="370" mass="42628">MEISELLAEGIFTVLIMLLVNIAILMILSMIVSNNDDLVNVIFSFKRWFVAKFDSSIFYSWQKFLIALLIIIDVVVVYWRLRRRYHQMQLRHIIAELHYISMGNYDHRIPFELNGDLGNVIDSINSLVDSTMTAIEDEREVEKSKDEMISNVSHDIRTPLTSIIGYLGLIEEKNYSNDEELENFAHTAYTKAKQMQTLLEDLFEYTKVRQPSANLHITRFDLMNLLAQVAIDFELEAEKHQVEIQVAGNQEHIPIEADAEKLVRVFENLLSNAFKYGRKASIIQLLLEKGEGEVNVIVRNNGEKIPEDKLHLLFDRFYRVDTARTTEIGGSGLGLAITQNIIELHNGKIHAESDENWTSFIFTLPLPKEK</sequence>
<evidence type="ECO:0000256" key="9">
    <source>
        <dbReference type="ARBA" id="ARBA00022777"/>
    </source>
</evidence>
<dbReference type="InterPro" id="IPR003660">
    <property type="entry name" value="HAMP_dom"/>
</dbReference>
<keyword evidence="10" id="KW-0067">ATP-binding</keyword>
<evidence type="ECO:0000256" key="2">
    <source>
        <dbReference type="ARBA" id="ARBA00004651"/>
    </source>
</evidence>
<comment type="catalytic activity">
    <reaction evidence="1">
        <text>ATP + protein L-histidine = ADP + protein N-phospho-L-histidine.</text>
        <dbReference type="EC" id="2.7.13.3"/>
    </reaction>
</comment>
<accession>A0A1T4RAC1</accession>
<keyword evidence="6" id="KW-0808">Transferase</keyword>
<evidence type="ECO:0000259" key="15">
    <source>
        <dbReference type="PROSITE" id="PS50109"/>
    </source>
</evidence>
<gene>
    <name evidence="17" type="ORF">SAMN02745116_02507</name>
</gene>
<evidence type="ECO:0000256" key="13">
    <source>
        <dbReference type="ARBA" id="ARBA00023136"/>
    </source>
</evidence>
<dbReference type="CDD" id="cd00082">
    <property type="entry name" value="HisKA"/>
    <property type="match status" value="1"/>
</dbReference>
<name>A0A1T4RAC1_9ENTE</name>
<reference evidence="17 18" key="1">
    <citation type="submission" date="2017-02" db="EMBL/GenBank/DDBJ databases">
        <authorList>
            <person name="Peterson S.W."/>
        </authorList>
    </citation>
    <scope>NUCLEOTIDE SEQUENCE [LARGE SCALE GENOMIC DNA]</scope>
    <source>
        <strain evidence="17 18">ATCC BAA-1030</strain>
    </source>
</reference>
<dbReference type="AlphaFoldDB" id="A0A1T4RAC1"/>
<keyword evidence="11 14" id="KW-1133">Transmembrane helix</keyword>
<evidence type="ECO:0000256" key="14">
    <source>
        <dbReference type="SAM" id="Phobius"/>
    </source>
</evidence>
<evidence type="ECO:0000256" key="10">
    <source>
        <dbReference type="ARBA" id="ARBA00022840"/>
    </source>
</evidence>
<dbReference type="PANTHER" id="PTHR45528:SF1">
    <property type="entry name" value="SENSOR HISTIDINE KINASE CPXA"/>
    <property type="match status" value="1"/>
</dbReference>
<evidence type="ECO:0000256" key="12">
    <source>
        <dbReference type="ARBA" id="ARBA00023012"/>
    </source>
</evidence>
<dbReference type="Proteomes" id="UP000190328">
    <property type="component" value="Unassembled WGS sequence"/>
</dbReference>
<evidence type="ECO:0000313" key="18">
    <source>
        <dbReference type="Proteomes" id="UP000190328"/>
    </source>
</evidence>
<keyword evidence="13 14" id="KW-0472">Membrane</keyword>
<proteinExistence type="predicted"/>
<keyword evidence="5" id="KW-0597">Phosphoprotein</keyword>
<keyword evidence="18" id="KW-1185">Reference proteome</keyword>
<evidence type="ECO:0000259" key="16">
    <source>
        <dbReference type="PROSITE" id="PS50885"/>
    </source>
</evidence>
<feature type="transmembrane region" description="Helical" evidence="14">
    <location>
        <begin position="64"/>
        <end position="81"/>
    </location>
</feature>
<dbReference type="InterPro" id="IPR004358">
    <property type="entry name" value="Sig_transdc_His_kin-like_C"/>
</dbReference>
<dbReference type="InterPro" id="IPR003594">
    <property type="entry name" value="HATPase_dom"/>
</dbReference>
<dbReference type="SUPFAM" id="SSF55874">
    <property type="entry name" value="ATPase domain of HSP90 chaperone/DNA topoisomerase II/histidine kinase"/>
    <property type="match status" value="1"/>
</dbReference>
<dbReference type="GO" id="GO:0005886">
    <property type="term" value="C:plasma membrane"/>
    <property type="evidence" value="ECO:0007669"/>
    <property type="project" value="UniProtKB-SubCell"/>
</dbReference>
<organism evidence="17 18">
    <name type="scientific">Pilibacter termitis</name>
    <dbReference type="NCBI Taxonomy" id="263852"/>
    <lineage>
        <taxon>Bacteria</taxon>
        <taxon>Bacillati</taxon>
        <taxon>Bacillota</taxon>
        <taxon>Bacilli</taxon>
        <taxon>Lactobacillales</taxon>
        <taxon>Enterococcaceae</taxon>
        <taxon>Pilibacter</taxon>
    </lineage>
</organism>
<dbReference type="PANTHER" id="PTHR45528">
    <property type="entry name" value="SENSOR HISTIDINE KINASE CPXA"/>
    <property type="match status" value="1"/>
</dbReference>
<evidence type="ECO:0000313" key="17">
    <source>
        <dbReference type="EMBL" id="SKA12877.1"/>
    </source>
</evidence>
<dbReference type="FunFam" id="3.30.565.10:FF:000013">
    <property type="entry name" value="Two-component sensor histidine kinase"/>
    <property type="match status" value="1"/>
</dbReference>
<dbReference type="InterPro" id="IPR036097">
    <property type="entry name" value="HisK_dim/P_sf"/>
</dbReference>
<feature type="domain" description="Histidine kinase" evidence="15">
    <location>
        <begin position="151"/>
        <end position="368"/>
    </location>
</feature>
<evidence type="ECO:0000256" key="4">
    <source>
        <dbReference type="ARBA" id="ARBA00022475"/>
    </source>
</evidence>
<dbReference type="InterPro" id="IPR036890">
    <property type="entry name" value="HATPase_C_sf"/>
</dbReference>
<dbReference type="Pfam" id="PF00512">
    <property type="entry name" value="HisKA"/>
    <property type="match status" value="1"/>
</dbReference>
<evidence type="ECO:0000256" key="1">
    <source>
        <dbReference type="ARBA" id="ARBA00000085"/>
    </source>
</evidence>
<keyword evidence="4" id="KW-1003">Cell membrane</keyword>
<keyword evidence="7 14" id="KW-0812">Transmembrane</keyword>
<dbReference type="EC" id="2.7.13.3" evidence="3"/>
<evidence type="ECO:0000256" key="7">
    <source>
        <dbReference type="ARBA" id="ARBA00022692"/>
    </source>
</evidence>
<dbReference type="PRINTS" id="PR00344">
    <property type="entry name" value="BCTRLSENSOR"/>
</dbReference>
<dbReference type="GO" id="GO:0000155">
    <property type="term" value="F:phosphorelay sensor kinase activity"/>
    <property type="evidence" value="ECO:0007669"/>
    <property type="project" value="InterPro"/>
</dbReference>
<evidence type="ECO:0000256" key="6">
    <source>
        <dbReference type="ARBA" id="ARBA00022679"/>
    </source>
</evidence>
<dbReference type="GO" id="GO:0005524">
    <property type="term" value="F:ATP binding"/>
    <property type="evidence" value="ECO:0007669"/>
    <property type="project" value="UniProtKB-KW"/>
</dbReference>
<protein>
    <recommendedName>
        <fullName evidence="3">histidine kinase</fullName>
        <ecNumber evidence="3">2.7.13.3</ecNumber>
    </recommendedName>
</protein>
<dbReference type="EMBL" id="FUXI01000043">
    <property type="protein sequence ID" value="SKA12877.1"/>
    <property type="molecule type" value="Genomic_DNA"/>
</dbReference>
<dbReference type="PROSITE" id="PS50885">
    <property type="entry name" value="HAMP"/>
    <property type="match status" value="1"/>
</dbReference>
<dbReference type="Gene3D" id="1.10.287.130">
    <property type="match status" value="1"/>
</dbReference>